<dbReference type="Pfam" id="PF00672">
    <property type="entry name" value="HAMP"/>
    <property type="match status" value="1"/>
</dbReference>
<dbReference type="eggNOG" id="COG0840">
    <property type="taxonomic scope" value="Bacteria"/>
</dbReference>
<dbReference type="Pfam" id="PF12729">
    <property type="entry name" value="4HB_MCP_1"/>
    <property type="match status" value="1"/>
</dbReference>
<keyword evidence="6" id="KW-1133">Transmembrane helix</keyword>
<feature type="region of interest" description="Disordered" evidence="5">
    <location>
        <begin position="309"/>
        <end position="366"/>
    </location>
</feature>
<comment type="subcellular location">
    <subcellularLocation>
        <location evidence="1">Membrane</location>
    </subcellularLocation>
</comment>
<feature type="domain" description="HAMP" evidence="8">
    <location>
        <begin position="211"/>
        <end position="263"/>
    </location>
</feature>
<proteinExistence type="inferred from homology"/>
<dbReference type="Gene3D" id="6.10.340.10">
    <property type="match status" value="1"/>
</dbReference>
<evidence type="ECO:0000256" key="2">
    <source>
        <dbReference type="ARBA" id="ARBA00022481"/>
    </source>
</evidence>
<dbReference type="SMART" id="SM00304">
    <property type="entry name" value="HAMP"/>
    <property type="match status" value="1"/>
</dbReference>
<comment type="similarity">
    <text evidence="3">Belongs to the methyl-accepting chemotaxis (MCP) protein family.</text>
</comment>
<reference evidence="9 10" key="2">
    <citation type="journal article" date="2012" name="BMC Genomics">
        <title>The genome of Pelobacter carbinolicus reveals surprising metabolic capabilities and physiological features.</title>
        <authorList>
            <person name="Aklujkar M."/>
            <person name="Haveman S.A."/>
            <person name="Didonato R.Jr."/>
            <person name="Chertkov O."/>
            <person name="Han C.S."/>
            <person name="Land M.L."/>
            <person name="Brown P."/>
            <person name="Lovley D.R."/>
        </authorList>
    </citation>
    <scope>NUCLEOTIDE SEQUENCE [LARGE SCALE GENOMIC DNA]</scope>
    <source>
        <strain evidence="10">DSM 2380 / NBRC 103641 / GraBd1</strain>
    </source>
</reference>
<dbReference type="SMART" id="SM00283">
    <property type="entry name" value="MA"/>
    <property type="match status" value="1"/>
</dbReference>
<keyword evidence="6" id="KW-0472">Membrane</keyword>
<protein>
    <submittedName>
        <fullName evidence="9">Methyl-accepting chemotaxis sensory transducer, class 36H</fullName>
    </submittedName>
</protein>
<sequence length="706" mass="74963">MKFNDWKIGYRLALLAGILSILLVMTGLLGLRSLESVNASLQSVYQDRVVPLTRLKKVSDMYAVNIVDLSHKIRSEQFDWDDAMRALKSAQQLIAQEWGAYLETATAPEEQALVRDARSLMASADKTIVNLETIIAERQHLMLVDFIENNLYQEIDPITEQLGKLIDVQLEIAHHEFDKGQATYRQTFVLSIGCMGLALLLAGLLGYLIIRSVTQPVARTVEMIEAMEKGNLDMRLSLDRKDEIGRLARAMDAFADNLKNEVLEAFNSLAAGDFTFRAKGLIAQPLMRANESLCKLIAEIRSTGEQIAGGSQQVADSSQSLSQGATHSASSLEEISSAMTELASQSQRNADNAKQANSLSSQAKNAADDGNQLMNDLMEAMFDINQSAESITKIIKVIDEIAFQTNLLALNAAVEAARAGQHGKGFAVVAEEVRNLAARSAKAAKETEELIEGSNQKTGHGTELAQNTATALQGILEETGKVTDLLNEISAASDEQAVGFDQVTRSLDQIEHITQQATANAEESASVAEQLANQSSNLRQMLTRFKTGGSGQQTERIVSSISPQRLTAPRSVKPSALPVKPAAKALPGPSVTPKPAAAKPAAAKPAAAKPAAAKPAAAKPAAAKPAAAKPAAAKPAAAKPAAAKPAAAKPAAAKPAAAKPAAAKPAATKPAAAKPAAAKPAAAKEETRELRPEEIIALDDSEFGRY</sequence>
<feature type="compositionally biased region" description="Acidic residues" evidence="5">
    <location>
        <begin position="696"/>
        <end position="706"/>
    </location>
</feature>
<dbReference type="AlphaFoldDB" id="Q3A4T8"/>
<evidence type="ECO:0000256" key="5">
    <source>
        <dbReference type="SAM" id="MobiDB-lite"/>
    </source>
</evidence>
<dbReference type="CDD" id="cd06225">
    <property type="entry name" value="HAMP"/>
    <property type="match status" value="1"/>
</dbReference>
<evidence type="ECO:0000256" key="4">
    <source>
        <dbReference type="PROSITE-ProRule" id="PRU00284"/>
    </source>
</evidence>
<dbReference type="PANTHER" id="PTHR43531">
    <property type="entry name" value="PROTEIN ICFG"/>
    <property type="match status" value="1"/>
</dbReference>
<dbReference type="PRINTS" id="PR00260">
    <property type="entry name" value="CHEMTRNSDUCR"/>
</dbReference>
<evidence type="ECO:0000256" key="3">
    <source>
        <dbReference type="ARBA" id="ARBA00029447"/>
    </source>
</evidence>
<dbReference type="GO" id="GO:0004888">
    <property type="term" value="F:transmembrane signaling receptor activity"/>
    <property type="evidence" value="ECO:0007669"/>
    <property type="project" value="InterPro"/>
</dbReference>
<keyword evidence="2" id="KW-0488">Methylation</keyword>
<feature type="compositionally biased region" description="Polar residues" evidence="5">
    <location>
        <begin position="309"/>
        <end position="364"/>
    </location>
</feature>
<feature type="transmembrane region" description="Helical" evidence="6">
    <location>
        <begin position="188"/>
        <end position="210"/>
    </location>
</feature>
<accession>Q3A4T8</accession>
<dbReference type="SUPFAM" id="SSF58104">
    <property type="entry name" value="Methyl-accepting chemotaxis protein (MCP) signaling domain"/>
    <property type="match status" value="1"/>
</dbReference>
<dbReference type="InterPro" id="IPR051310">
    <property type="entry name" value="MCP_chemotaxis"/>
</dbReference>
<evidence type="ECO:0000256" key="1">
    <source>
        <dbReference type="ARBA" id="ARBA00004370"/>
    </source>
</evidence>
<reference evidence="10" key="1">
    <citation type="submission" date="2005-10" db="EMBL/GenBank/DDBJ databases">
        <title>Complete sequence of Pelobacter carbinolicus DSM 2380.</title>
        <authorList>
            <person name="Copeland A."/>
            <person name="Lucas S."/>
            <person name="Lapidus A."/>
            <person name="Barry K."/>
            <person name="Detter J.C."/>
            <person name="Glavina T."/>
            <person name="Hammon N."/>
            <person name="Israni S."/>
            <person name="Pitluck S."/>
            <person name="Chertkov O."/>
            <person name="Schmutz J."/>
            <person name="Larimer F."/>
            <person name="Land M."/>
            <person name="Kyrpides N."/>
            <person name="Ivanova N."/>
            <person name="Richardson P."/>
        </authorList>
    </citation>
    <scope>NUCLEOTIDE SEQUENCE [LARGE SCALE GENOMIC DNA]</scope>
    <source>
        <strain evidence="10">DSM 2380 / NBRC 103641 / GraBd1</strain>
    </source>
</reference>
<dbReference type="Pfam" id="PF00015">
    <property type="entry name" value="MCPsignal"/>
    <property type="match status" value="1"/>
</dbReference>
<dbReference type="Gene3D" id="1.10.287.950">
    <property type="entry name" value="Methyl-accepting chemotaxis protein"/>
    <property type="match status" value="1"/>
</dbReference>
<dbReference type="GO" id="GO:0005886">
    <property type="term" value="C:plasma membrane"/>
    <property type="evidence" value="ECO:0007669"/>
    <property type="project" value="TreeGrafter"/>
</dbReference>
<evidence type="ECO:0000259" key="8">
    <source>
        <dbReference type="PROSITE" id="PS50885"/>
    </source>
</evidence>
<dbReference type="CDD" id="cd11386">
    <property type="entry name" value="MCP_signal"/>
    <property type="match status" value="1"/>
</dbReference>
<evidence type="ECO:0000313" key="9">
    <source>
        <dbReference type="EMBL" id="ABA88619.1"/>
    </source>
</evidence>
<dbReference type="InterPro" id="IPR024478">
    <property type="entry name" value="HlyB_4HB_MCP"/>
</dbReference>
<dbReference type="KEGG" id="pca:Pcar_1372"/>
<organism evidence="9 10">
    <name type="scientific">Syntrophotalea carbinolica (strain DSM 2380 / NBRC 103641 / GraBd1)</name>
    <name type="common">Pelobacter carbinolicus</name>
    <dbReference type="NCBI Taxonomy" id="338963"/>
    <lineage>
        <taxon>Bacteria</taxon>
        <taxon>Pseudomonadati</taxon>
        <taxon>Thermodesulfobacteriota</taxon>
        <taxon>Desulfuromonadia</taxon>
        <taxon>Desulfuromonadales</taxon>
        <taxon>Syntrophotaleaceae</taxon>
        <taxon>Syntrophotalea</taxon>
    </lineage>
</organism>
<name>Q3A4T8_SYNC1</name>
<feature type="transmembrane region" description="Helical" evidence="6">
    <location>
        <begin position="12"/>
        <end position="31"/>
    </location>
</feature>
<dbReference type="FunFam" id="1.10.287.950:FF:000001">
    <property type="entry name" value="Methyl-accepting chemotaxis sensory transducer"/>
    <property type="match status" value="1"/>
</dbReference>
<dbReference type="Proteomes" id="UP000002534">
    <property type="component" value="Chromosome"/>
</dbReference>
<feature type="region of interest" description="Disordered" evidence="5">
    <location>
        <begin position="545"/>
        <end position="706"/>
    </location>
</feature>
<evidence type="ECO:0000256" key="6">
    <source>
        <dbReference type="SAM" id="Phobius"/>
    </source>
</evidence>
<dbReference type="PROSITE" id="PS50885">
    <property type="entry name" value="HAMP"/>
    <property type="match status" value="1"/>
</dbReference>
<dbReference type="GO" id="GO:0006935">
    <property type="term" value="P:chemotaxis"/>
    <property type="evidence" value="ECO:0007669"/>
    <property type="project" value="InterPro"/>
</dbReference>
<dbReference type="InterPro" id="IPR004089">
    <property type="entry name" value="MCPsignal_dom"/>
</dbReference>
<gene>
    <name evidence="9" type="primary">mcp36H-8</name>
    <name evidence="9" type="ordered locus">Pcar_1372</name>
</gene>
<feature type="compositionally biased region" description="Polar residues" evidence="5">
    <location>
        <begin position="552"/>
        <end position="565"/>
    </location>
</feature>
<dbReference type="PROSITE" id="PS50111">
    <property type="entry name" value="CHEMOTAXIS_TRANSDUC_2"/>
    <property type="match status" value="1"/>
</dbReference>
<dbReference type="PANTHER" id="PTHR43531:SF14">
    <property type="entry name" value="METHYL-ACCEPTING CHEMOTAXIS PROTEIN I-RELATED"/>
    <property type="match status" value="1"/>
</dbReference>
<feature type="domain" description="Methyl-accepting transducer" evidence="7">
    <location>
        <begin position="303"/>
        <end position="532"/>
    </location>
</feature>
<dbReference type="InterPro" id="IPR004090">
    <property type="entry name" value="Chemotax_Me-accpt_rcpt"/>
</dbReference>
<evidence type="ECO:0000259" key="7">
    <source>
        <dbReference type="PROSITE" id="PS50111"/>
    </source>
</evidence>
<feature type="compositionally biased region" description="Low complexity" evidence="5">
    <location>
        <begin position="572"/>
        <end position="681"/>
    </location>
</feature>
<keyword evidence="10" id="KW-1185">Reference proteome</keyword>
<dbReference type="STRING" id="338963.Pcar_1372"/>
<keyword evidence="4" id="KW-0807">Transducer</keyword>
<dbReference type="InterPro" id="IPR003660">
    <property type="entry name" value="HAMP_dom"/>
</dbReference>
<evidence type="ECO:0000313" key="10">
    <source>
        <dbReference type="Proteomes" id="UP000002534"/>
    </source>
</evidence>
<dbReference type="GO" id="GO:0007165">
    <property type="term" value="P:signal transduction"/>
    <property type="evidence" value="ECO:0007669"/>
    <property type="project" value="UniProtKB-KW"/>
</dbReference>
<dbReference type="HOGENOM" id="CLU_000445_107_16_7"/>
<feature type="compositionally biased region" description="Basic and acidic residues" evidence="5">
    <location>
        <begin position="682"/>
        <end position="694"/>
    </location>
</feature>
<keyword evidence="6" id="KW-0812">Transmembrane</keyword>
<dbReference type="EMBL" id="CP000142">
    <property type="protein sequence ID" value="ABA88619.1"/>
    <property type="molecule type" value="Genomic_DNA"/>
</dbReference>